<dbReference type="EMBL" id="FONT01000004">
    <property type="protein sequence ID" value="SFE84176.1"/>
    <property type="molecule type" value="Genomic_DNA"/>
</dbReference>
<accession>A0A1I2DUH4</accession>
<keyword evidence="2" id="KW-1185">Reference proteome</keyword>
<proteinExistence type="predicted"/>
<gene>
    <name evidence="1" type="ORF">SAMN05192532_104332</name>
</gene>
<protein>
    <submittedName>
        <fullName evidence="1">Uncharacterized protein</fullName>
    </submittedName>
</protein>
<organism evidence="1 2">
    <name type="scientific">Alteribacillus iranensis</name>
    <dbReference type="NCBI Taxonomy" id="930128"/>
    <lineage>
        <taxon>Bacteria</taxon>
        <taxon>Bacillati</taxon>
        <taxon>Bacillota</taxon>
        <taxon>Bacilli</taxon>
        <taxon>Bacillales</taxon>
        <taxon>Bacillaceae</taxon>
        <taxon>Alteribacillus</taxon>
    </lineage>
</organism>
<reference evidence="1 2" key="1">
    <citation type="submission" date="2016-10" db="EMBL/GenBank/DDBJ databases">
        <authorList>
            <person name="de Groot N.N."/>
        </authorList>
    </citation>
    <scope>NUCLEOTIDE SEQUENCE [LARGE SCALE GENOMIC DNA]</scope>
    <source>
        <strain evidence="1 2">DSM 23995</strain>
    </source>
</reference>
<name>A0A1I2DUH4_9BACI</name>
<sequence>MRRLDTRSLYSLSSFEGTLAQDVLASALQTGRLCP</sequence>
<dbReference type="AlphaFoldDB" id="A0A1I2DUH4"/>
<evidence type="ECO:0000313" key="1">
    <source>
        <dbReference type="EMBL" id="SFE84176.1"/>
    </source>
</evidence>
<dbReference type="Proteomes" id="UP000199516">
    <property type="component" value="Unassembled WGS sequence"/>
</dbReference>
<evidence type="ECO:0000313" key="2">
    <source>
        <dbReference type="Proteomes" id="UP000199516"/>
    </source>
</evidence>